<dbReference type="EMBL" id="CP116942">
    <property type="protein sequence ID" value="WCO66110.1"/>
    <property type="molecule type" value="Genomic_DNA"/>
</dbReference>
<dbReference type="KEGG" id="ima:PO878_16540"/>
<dbReference type="AlphaFoldDB" id="A0AAE9Y3Y0"/>
<evidence type="ECO:0000313" key="3">
    <source>
        <dbReference type="Proteomes" id="UP001216390"/>
    </source>
</evidence>
<gene>
    <name evidence="2" type="ORF">PO878_16540</name>
</gene>
<name>A0AAE9Y3Y0_9ACTN</name>
<evidence type="ECO:0000259" key="1">
    <source>
        <dbReference type="Pfam" id="PF02720"/>
    </source>
</evidence>
<dbReference type="RefSeq" id="WP_272735635.1">
    <property type="nucleotide sequence ID" value="NZ_CP116942.1"/>
</dbReference>
<organism evidence="2 3">
    <name type="scientific">Iamia majanohamensis</name>
    <dbReference type="NCBI Taxonomy" id="467976"/>
    <lineage>
        <taxon>Bacteria</taxon>
        <taxon>Bacillati</taxon>
        <taxon>Actinomycetota</taxon>
        <taxon>Acidimicrobiia</taxon>
        <taxon>Acidimicrobiales</taxon>
        <taxon>Iamiaceae</taxon>
        <taxon>Iamia</taxon>
    </lineage>
</organism>
<dbReference type="Proteomes" id="UP001216390">
    <property type="component" value="Chromosome"/>
</dbReference>
<feature type="domain" description="DUF222" evidence="1">
    <location>
        <begin position="42"/>
        <end position="302"/>
    </location>
</feature>
<evidence type="ECO:0000313" key="2">
    <source>
        <dbReference type="EMBL" id="WCO66110.1"/>
    </source>
</evidence>
<accession>A0AAE9Y3Y0</accession>
<dbReference type="Pfam" id="PF02720">
    <property type="entry name" value="DUF222"/>
    <property type="match status" value="1"/>
</dbReference>
<protein>
    <submittedName>
        <fullName evidence="2">DUF222 domain-containing protein</fullName>
    </submittedName>
</protein>
<sequence>METACEPTTAEAIERLAAALDDLQTAGVTPSSADDARELIVALETQARRMRSLQVGLLSEIDRTAACVLDGHASAKVMVRHVAQLSGAEAHRRAQCARAIRAMPTVRDAFASGRIGGCQVERIARAHANPRVRDAVEANEASFAHQAEAQEYRAFDAMVDDWVRLVDEDGTRDRDQRAHENRDAALHQGFDGSWTLSGRCGSLPGVELESIFKAFYEAETLADWDAARAERGDAATASDLARTDAQRRFDALQKVFRSAATARADAPGGSTIETNIVIDHHTFERMLARLTGVDPLLQGAFDPFPTRSYRCSTLDGRPVEATVAVAQALVGHVRRVVVGADGVVIDMGRKRRLFTGAAALAVKLERTTCYWPGCHTPVTACHCDHLRPWSIRADGSGGGCTCPGNGGPGCGRHNHDKERGYRVWRDPTGHVHVYRPDGTEIH</sequence>
<keyword evidence="3" id="KW-1185">Reference proteome</keyword>
<proteinExistence type="predicted"/>
<reference evidence="2" key="1">
    <citation type="submission" date="2023-01" db="EMBL/GenBank/DDBJ databases">
        <title>The diversity of Class Acidimicrobiia in South China Sea sediment environments and the proposal of Iamia marina sp. nov., a novel species of the genus Iamia.</title>
        <authorList>
            <person name="He Y."/>
            <person name="Tian X."/>
        </authorList>
    </citation>
    <scope>NUCLEOTIDE SEQUENCE</scope>
    <source>
        <strain evidence="2">DSM 19957</strain>
    </source>
</reference>
<dbReference type="InterPro" id="IPR003870">
    <property type="entry name" value="DUF222"/>
</dbReference>